<protein>
    <recommendedName>
        <fullName evidence="2">SCAN box domain-containing protein</fullName>
    </recommendedName>
</protein>
<accession>A0A8C3FDC5</accession>
<keyword evidence="1" id="KW-0539">Nucleus</keyword>
<dbReference type="GeneTree" id="ENSGT00990000204742"/>
<dbReference type="InterPro" id="IPR003309">
    <property type="entry name" value="SCAN_dom"/>
</dbReference>
<dbReference type="PANTHER" id="PTHR45935:SF15">
    <property type="entry name" value="SCAN BOX DOMAIN-CONTAINING PROTEIN"/>
    <property type="match status" value="1"/>
</dbReference>
<evidence type="ECO:0000259" key="2">
    <source>
        <dbReference type="PROSITE" id="PS50804"/>
    </source>
</evidence>
<dbReference type="Pfam" id="PF02023">
    <property type="entry name" value="SCAN"/>
    <property type="match status" value="1"/>
</dbReference>
<dbReference type="Gene3D" id="1.10.4020.10">
    <property type="entry name" value="DNA breaking-rejoining enzymes"/>
    <property type="match status" value="1"/>
</dbReference>
<evidence type="ECO:0000313" key="4">
    <source>
        <dbReference type="Proteomes" id="UP000694380"/>
    </source>
</evidence>
<evidence type="ECO:0000256" key="1">
    <source>
        <dbReference type="ARBA" id="ARBA00023242"/>
    </source>
</evidence>
<dbReference type="SUPFAM" id="SSF47353">
    <property type="entry name" value="Retrovirus capsid dimerization domain-like"/>
    <property type="match status" value="1"/>
</dbReference>
<dbReference type="Proteomes" id="UP000694380">
    <property type="component" value="Unplaced"/>
</dbReference>
<dbReference type="Ensembl" id="ENSCPBT00000007830.1">
    <property type="protein sequence ID" value="ENSCPBP00000006484.1"/>
    <property type="gene ID" value="ENSCPBG00000005149.1"/>
</dbReference>
<organism evidence="3 4">
    <name type="scientific">Chrysemys picta bellii</name>
    <name type="common">Western painted turtle</name>
    <name type="synonym">Emys bellii</name>
    <dbReference type="NCBI Taxonomy" id="8478"/>
    <lineage>
        <taxon>Eukaryota</taxon>
        <taxon>Metazoa</taxon>
        <taxon>Chordata</taxon>
        <taxon>Craniata</taxon>
        <taxon>Vertebrata</taxon>
        <taxon>Euteleostomi</taxon>
        <taxon>Archelosauria</taxon>
        <taxon>Testudinata</taxon>
        <taxon>Testudines</taxon>
        <taxon>Cryptodira</taxon>
        <taxon>Durocryptodira</taxon>
        <taxon>Testudinoidea</taxon>
        <taxon>Emydidae</taxon>
        <taxon>Chrysemys</taxon>
    </lineage>
</organism>
<name>A0A8C3FDC5_CHRPI</name>
<keyword evidence="4" id="KW-1185">Reference proteome</keyword>
<dbReference type="PANTHER" id="PTHR45935">
    <property type="entry name" value="PROTEIN ZBED8-RELATED"/>
    <property type="match status" value="1"/>
</dbReference>
<proteinExistence type="predicted"/>
<dbReference type="InterPro" id="IPR038269">
    <property type="entry name" value="SCAN_sf"/>
</dbReference>
<dbReference type="InterPro" id="IPR050916">
    <property type="entry name" value="SCAN-C2H2_zinc_finger"/>
</dbReference>
<evidence type="ECO:0000313" key="3">
    <source>
        <dbReference type="Ensembl" id="ENSCPBP00000006484.1"/>
    </source>
</evidence>
<feature type="domain" description="SCAN box" evidence="2">
    <location>
        <begin position="157"/>
        <end position="210"/>
    </location>
</feature>
<dbReference type="AlphaFoldDB" id="A0A8C3FDC5"/>
<dbReference type="PROSITE" id="PS50804">
    <property type="entry name" value="SCAN_BOX"/>
    <property type="match status" value="1"/>
</dbReference>
<reference evidence="3" key="2">
    <citation type="submission" date="2025-09" db="UniProtKB">
        <authorList>
            <consortium name="Ensembl"/>
        </authorList>
    </citation>
    <scope>IDENTIFICATION</scope>
</reference>
<sequence length="226" mass="25242">MNSGHGAALSTRGREFRETLAIWPRCFRSALYGLRPQGCAIPRREENSERLRPLGHTVLSTGEVVATLFKMAASPPRNPAGEGPGEGCGGLPVRLTKMGPEDDPEAFLVTFEWVAMATQWPLEHWATILAPYLTGPAQAKVKATILDQTGISPETYRQRLHREKYPPGARLQALAQKVHVLCWRWLEPERRISCQVAEAVVLEQFPRILPTGEKERILTGIRLTIF</sequence>
<reference evidence="3" key="1">
    <citation type="submission" date="2025-08" db="UniProtKB">
        <authorList>
            <consortium name="Ensembl"/>
        </authorList>
    </citation>
    <scope>IDENTIFICATION</scope>
</reference>